<reference evidence="2" key="1">
    <citation type="submission" date="2017-09" db="EMBL/GenBank/DDBJ databases">
        <title>Depth-based differentiation of microbial function through sediment-hosted aquifers and enrichment of novel symbionts in the deep terrestrial subsurface.</title>
        <authorList>
            <person name="Probst A.J."/>
            <person name="Ladd B."/>
            <person name="Jarett J.K."/>
            <person name="Geller-Mcgrath D.E."/>
            <person name="Sieber C.M.K."/>
            <person name="Emerson J.B."/>
            <person name="Anantharaman K."/>
            <person name="Thomas B.C."/>
            <person name="Malmstrom R."/>
            <person name="Stieglmeier M."/>
            <person name="Klingl A."/>
            <person name="Woyke T."/>
            <person name="Ryan C.M."/>
            <person name="Banfield J.F."/>
        </authorList>
    </citation>
    <scope>NUCLEOTIDE SEQUENCE [LARGE SCALE GENOMIC DNA]</scope>
</reference>
<evidence type="ECO:0000313" key="2">
    <source>
        <dbReference type="Proteomes" id="UP000229344"/>
    </source>
</evidence>
<comment type="caution">
    <text evidence="1">The sequence shown here is derived from an EMBL/GenBank/DDBJ whole genome shotgun (WGS) entry which is preliminary data.</text>
</comment>
<dbReference type="Proteomes" id="UP000229344">
    <property type="component" value="Unassembled WGS sequence"/>
</dbReference>
<gene>
    <name evidence="1" type="ORF">COU16_01490</name>
</gene>
<protein>
    <submittedName>
        <fullName evidence="1">Uncharacterized protein</fullName>
    </submittedName>
</protein>
<name>A0A2H0UCV5_9BACT</name>
<dbReference type="EMBL" id="PFBI01000006">
    <property type="protein sequence ID" value="PIR84254.1"/>
    <property type="molecule type" value="Genomic_DNA"/>
</dbReference>
<dbReference type="AlphaFoldDB" id="A0A2H0UCV5"/>
<evidence type="ECO:0000313" key="1">
    <source>
        <dbReference type="EMBL" id="PIR84254.1"/>
    </source>
</evidence>
<accession>A0A2H0UCV5</accession>
<sequence length="123" mass="13976">MDKIPFPLEAVMVAAQRIKSLRTPDKKWRVGALDEILLELEKLSVSFQACKHFDVVLYYGYVAGVETLITECTDPLLMRAFYDRVIRDTLAATNALPFRINPNDEAYKKISDLINETRAALPT</sequence>
<proteinExistence type="predicted"/>
<organism evidence="1 2">
    <name type="scientific">Candidatus Kaiserbacteria bacterium CG10_big_fil_rev_8_21_14_0_10_47_16</name>
    <dbReference type="NCBI Taxonomy" id="1974608"/>
    <lineage>
        <taxon>Bacteria</taxon>
        <taxon>Candidatus Kaiseribacteriota</taxon>
    </lineage>
</organism>